<feature type="region of interest" description="Disordered" evidence="9">
    <location>
        <begin position="487"/>
        <end position="515"/>
    </location>
</feature>
<comment type="subcellular location">
    <subcellularLocation>
        <location evidence="1">Endomembrane system</location>
        <topology evidence="1">Multi-pass membrane protein</topology>
    </subcellularLocation>
</comment>
<gene>
    <name evidence="13" type="ORF">PBRASI_LOCUS7273</name>
</gene>
<dbReference type="PANTHER" id="PTHR31503">
    <property type="entry name" value="VACUOLAR CALCIUM ION TRANSPORTER"/>
    <property type="match status" value="1"/>
</dbReference>
<dbReference type="GO" id="GO:0015369">
    <property type="term" value="F:calcium:proton antiporter activity"/>
    <property type="evidence" value="ECO:0007669"/>
    <property type="project" value="TreeGrafter"/>
</dbReference>
<dbReference type="Pfam" id="PF03733">
    <property type="entry name" value="YccF"/>
    <property type="match status" value="1"/>
</dbReference>
<feature type="transmembrane region" description="Helical" evidence="10">
    <location>
        <begin position="226"/>
        <end position="245"/>
    </location>
</feature>
<dbReference type="AlphaFoldDB" id="A0A9N9G986"/>
<evidence type="ECO:0000256" key="7">
    <source>
        <dbReference type="ARBA" id="ARBA00023065"/>
    </source>
</evidence>
<dbReference type="Pfam" id="PF01699">
    <property type="entry name" value="Na_Ca_ex"/>
    <property type="match status" value="2"/>
</dbReference>
<dbReference type="InterPro" id="IPR004713">
    <property type="entry name" value="CaH_exchang"/>
</dbReference>
<evidence type="ECO:0000256" key="2">
    <source>
        <dbReference type="ARBA" id="ARBA00008170"/>
    </source>
</evidence>
<feature type="region of interest" description="Disordered" evidence="9">
    <location>
        <begin position="1"/>
        <end position="53"/>
    </location>
</feature>
<dbReference type="OrthoDB" id="16982at2759"/>
<feature type="transmembrane region" description="Helical" evidence="10">
    <location>
        <begin position="288"/>
        <end position="308"/>
    </location>
</feature>
<feature type="transmembrane region" description="Helical" evidence="10">
    <location>
        <begin position="674"/>
        <end position="692"/>
    </location>
</feature>
<dbReference type="PANTHER" id="PTHR31503:SF10">
    <property type="entry name" value="VNX1 PROTEIN"/>
    <property type="match status" value="1"/>
</dbReference>
<feature type="transmembrane region" description="Helical" evidence="10">
    <location>
        <begin position="418"/>
        <end position="446"/>
    </location>
</feature>
<evidence type="ECO:0000313" key="13">
    <source>
        <dbReference type="EMBL" id="CAG8593916.1"/>
    </source>
</evidence>
<dbReference type="FunFam" id="1.20.1420.30:FF:000014">
    <property type="entry name" value="Cation/H+ exchanger protein 2"/>
    <property type="match status" value="1"/>
</dbReference>
<dbReference type="Proteomes" id="UP000789739">
    <property type="component" value="Unassembled WGS sequence"/>
</dbReference>
<feature type="transmembrane region" description="Helical" evidence="10">
    <location>
        <begin position="650"/>
        <end position="667"/>
    </location>
</feature>
<dbReference type="Gene3D" id="1.20.1420.30">
    <property type="entry name" value="NCX, central ion-binding region"/>
    <property type="match status" value="2"/>
</dbReference>
<feature type="domain" description="Sodium/calcium exchanger membrane region" evidence="11">
    <location>
        <begin position="542"/>
        <end position="691"/>
    </location>
</feature>
<evidence type="ECO:0000259" key="11">
    <source>
        <dbReference type="Pfam" id="PF01699"/>
    </source>
</evidence>
<dbReference type="GO" id="GO:0012505">
    <property type="term" value="C:endomembrane system"/>
    <property type="evidence" value="ECO:0007669"/>
    <property type="project" value="UniProtKB-SubCell"/>
</dbReference>
<evidence type="ECO:0000256" key="10">
    <source>
        <dbReference type="SAM" id="Phobius"/>
    </source>
</evidence>
<keyword evidence="8 10" id="KW-0472">Membrane</keyword>
<keyword evidence="4" id="KW-0597">Phosphoprotein</keyword>
<feature type="transmembrane region" description="Helical" evidence="10">
    <location>
        <begin position="118"/>
        <end position="141"/>
    </location>
</feature>
<reference evidence="13" key="1">
    <citation type="submission" date="2021-06" db="EMBL/GenBank/DDBJ databases">
        <authorList>
            <person name="Kallberg Y."/>
            <person name="Tangrot J."/>
            <person name="Rosling A."/>
        </authorList>
    </citation>
    <scope>NUCLEOTIDE SEQUENCE</scope>
    <source>
        <strain evidence="13">BR232B</strain>
    </source>
</reference>
<feature type="compositionally biased region" description="Low complexity" evidence="9">
    <location>
        <begin position="11"/>
        <end position="22"/>
    </location>
</feature>
<dbReference type="EMBL" id="CAJVPI010001091">
    <property type="protein sequence ID" value="CAG8593916.1"/>
    <property type="molecule type" value="Genomic_DNA"/>
</dbReference>
<feature type="transmembrane region" description="Helical" evidence="10">
    <location>
        <begin position="352"/>
        <end position="372"/>
    </location>
</feature>
<feature type="compositionally biased region" description="Basic and acidic residues" evidence="9">
    <location>
        <begin position="27"/>
        <end position="42"/>
    </location>
</feature>
<name>A0A9N9G986_9GLOM</name>
<keyword evidence="6 10" id="KW-1133">Transmembrane helix</keyword>
<evidence type="ECO:0000313" key="14">
    <source>
        <dbReference type="Proteomes" id="UP000789739"/>
    </source>
</evidence>
<keyword evidence="14" id="KW-1185">Reference proteome</keyword>
<feature type="transmembrane region" description="Helical" evidence="10">
    <location>
        <begin position="257"/>
        <end position="276"/>
    </location>
</feature>
<evidence type="ECO:0000256" key="9">
    <source>
        <dbReference type="SAM" id="MobiDB-lite"/>
    </source>
</evidence>
<feature type="transmembrane region" description="Helical" evidence="10">
    <location>
        <begin position="542"/>
        <end position="560"/>
    </location>
</feature>
<keyword evidence="3" id="KW-0813">Transport</keyword>
<organism evidence="13 14">
    <name type="scientific">Paraglomus brasilianum</name>
    <dbReference type="NCBI Taxonomy" id="144538"/>
    <lineage>
        <taxon>Eukaryota</taxon>
        <taxon>Fungi</taxon>
        <taxon>Fungi incertae sedis</taxon>
        <taxon>Mucoromycota</taxon>
        <taxon>Glomeromycotina</taxon>
        <taxon>Glomeromycetes</taxon>
        <taxon>Paraglomerales</taxon>
        <taxon>Paraglomeraceae</taxon>
        <taxon>Paraglomus</taxon>
    </lineage>
</organism>
<feature type="transmembrane region" description="Helical" evidence="10">
    <location>
        <begin position="320"/>
        <end position="340"/>
    </location>
</feature>
<dbReference type="InterPro" id="IPR005185">
    <property type="entry name" value="YccF"/>
</dbReference>
<feature type="transmembrane region" description="Helical" evidence="10">
    <location>
        <begin position="611"/>
        <end position="630"/>
    </location>
</feature>
<accession>A0A9N9G986</accession>
<feature type="domain" description="Sodium/calcium exchanger membrane region" evidence="11">
    <location>
        <begin position="257"/>
        <end position="372"/>
    </location>
</feature>
<proteinExistence type="inferred from homology"/>
<feature type="domain" description="Inner membrane component" evidence="12">
    <location>
        <begin position="116"/>
        <end position="166"/>
    </location>
</feature>
<protein>
    <submittedName>
        <fullName evidence="13">4277_t:CDS:1</fullName>
    </submittedName>
</protein>
<evidence type="ECO:0000256" key="6">
    <source>
        <dbReference type="ARBA" id="ARBA00022989"/>
    </source>
</evidence>
<sequence length="693" mass="77554">MEHHYTEHAASSSGQSTSPPSRLSRRKTYDTSDRSLSGDENQRSTGKRKSLQRRSSYIPKRGEFTLKDRQDAMNITHPFGLPIWKPALYKKSRSVTRDANSALHLMPTSEVYLYPGNVLWAIAFGWWLALISYFVSIFLYFTPFGGRQYARVLRELSYYIFWPFGKYAARVEDEWYDVFDEGTSEDHEYDSGMSFEDGERERLLGSNLEYGEPGRPRRKRTCCGRLFDLGLAGLVFYFWFFLLLGKEGFLFSAKFRFALGLASVIPLSYFIGMAVASISAQSSIGMGAVINATFGSIIEIILYAIALVNGKGPLVEGSLIGSLMAGVLLMPGVSMVSGGFKRKEQRFNAKSAEVTSTMLIMAIIGALTPTLFYQTYGQFDMKCEICPHSVAAEKCQRCYQQPIDPWDDPFYNDRVKPLMYFCAFILVLSYSIGLCFSLGTHAALVWHTYHASFHESDAGAGRGSIYKRLIPLPHVLQQMLPGSAHYNPQSSGLHQDVPPPNPRPQSAPSGTTHYDTYSMAQPEEEEEPGGHDSPNWSKFKSGVVLVLCTIAYSFIAEILVDNLGDVLEEDADIKFLGLTLFALVPNITEFMNAMSFAIYGNIALSMEIGSAYALQVCMLQIPAMVAFSAWHTHGSKESLTNSFTLIFPRWDVFAVVFSVFLLTYTYIEGKSNYFKGSILILSYLVLLAGFYFA</sequence>
<dbReference type="InterPro" id="IPR044880">
    <property type="entry name" value="NCX_ion-bd_dom_sf"/>
</dbReference>
<evidence type="ECO:0000256" key="4">
    <source>
        <dbReference type="ARBA" id="ARBA00022553"/>
    </source>
</evidence>
<dbReference type="InterPro" id="IPR004837">
    <property type="entry name" value="NaCa_Exmemb"/>
</dbReference>
<evidence type="ECO:0000256" key="3">
    <source>
        <dbReference type="ARBA" id="ARBA00022448"/>
    </source>
</evidence>
<keyword evidence="5 10" id="KW-0812">Transmembrane</keyword>
<evidence type="ECO:0000259" key="12">
    <source>
        <dbReference type="Pfam" id="PF03733"/>
    </source>
</evidence>
<comment type="similarity">
    <text evidence="2">Belongs to the Ca(2+):cation antiporter (CaCA) (TC 2.A.19) family.</text>
</comment>
<evidence type="ECO:0000256" key="1">
    <source>
        <dbReference type="ARBA" id="ARBA00004127"/>
    </source>
</evidence>
<comment type="caution">
    <text evidence="13">The sequence shown here is derived from an EMBL/GenBank/DDBJ whole genome shotgun (WGS) entry which is preliminary data.</text>
</comment>
<feature type="transmembrane region" description="Helical" evidence="10">
    <location>
        <begin position="580"/>
        <end position="599"/>
    </location>
</feature>
<evidence type="ECO:0000256" key="8">
    <source>
        <dbReference type="ARBA" id="ARBA00023136"/>
    </source>
</evidence>
<dbReference type="GO" id="GO:0006874">
    <property type="term" value="P:intracellular calcium ion homeostasis"/>
    <property type="evidence" value="ECO:0007669"/>
    <property type="project" value="TreeGrafter"/>
</dbReference>
<dbReference type="GO" id="GO:0005774">
    <property type="term" value="C:vacuolar membrane"/>
    <property type="evidence" value="ECO:0007669"/>
    <property type="project" value="UniProtKB-ARBA"/>
</dbReference>
<keyword evidence="7" id="KW-0406">Ion transport</keyword>
<evidence type="ECO:0000256" key="5">
    <source>
        <dbReference type="ARBA" id="ARBA00022692"/>
    </source>
</evidence>